<keyword evidence="1" id="KW-0436">Ligase</keyword>
<dbReference type="AlphaFoldDB" id="A0A0F4GLU0"/>
<dbReference type="GO" id="GO:0016874">
    <property type="term" value="F:ligase activity"/>
    <property type="evidence" value="ECO:0007669"/>
    <property type="project" value="UniProtKB-KW"/>
</dbReference>
<dbReference type="STRING" id="1047168.A0A0F4GLU0"/>
<dbReference type="Proteomes" id="UP000033647">
    <property type="component" value="Unassembled WGS sequence"/>
</dbReference>
<evidence type="ECO:0000259" key="5">
    <source>
        <dbReference type="PROSITE" id="PS50975"/>
    </source>
</evidence>
<dbReference type="Pfam" id="PF13535">
    <property type="entry name" value="ATP-grasp_4"/>
    <property type="match status" value="1"/>
</dbReference>
<keyword evidence="3 4" id="KW-0067">ATP-binding</keyword>
<comment type="caution">
    <text evidence="6">The sequence shown here is derived from an EMBL/GenBank/DDBJ whole genome shotgun (WGS) entry which is preliminary data.</text>
</comment>
<dbReference type="PROSITE" id="PS50975">
    <property type="entry name" value="ATP_GRASP"/>
    <property type="match status" value="1"/>
</dbReference>
<dbReference type="OrthoDB" id="434648at2759"/>
<protein>
    <submittedName>
        <fullName evidence="6">Glutathione synthetase ATP-binding protein</fullName>
    </submittedName>
</protein>
<evidence type="ECO:0000256" key="4">
    <source>
        <dbReference type="PROSITE-ProRule" id="PRU00409"/>
    </source>
</evidence>
<reference evidence="6 7" key="1">
    <citation type="submission" date="2015-03" db="EMBL/GenBank/DDBJ databases">
        <title>RNA-seq based gene annotation and comparative genomics of four Zymoseptoria species reveal species-specific pathogenicity related genes and transposable element activity.</title>
        <authorList>
            <person name="Grandaubert J."/>
            <person name="Bhattacharyya A."/>
            <person name="Stukenbrock E.H."/>
        </authorList>
    </citation>
    <scope>NUCLEOTIDE SEQUENCE [LARGE SCALE GENOMIC DNA]</scope>
    <source>
        <strain evidence="6 7">Zb18110</strain>
    </source>
</reference>
<evidence type="ECO:0000313" key="6">
    <source>
        <dbReference type="EMBL" id="KJX98399.1"/>
    </source>
</evidence>
<organism evidence="6 7">
    <name type="scientific">Zymoseptoria brevis</name>
    <dbReference type="NCBI Taxonomy" id="1047168"/>
    <lineage>
        <taxon>Eukaryota</taxon>
        <taxon>Fungi</taxon>
        <taxon>Dikarya</taxon>
        <taxon>Ascomycota</taxon>
        <taxon>Pezizomycotina</taxon>
        <taxon>Dothideomycetes</taxon>
        <taxon>Dothideomycetidae</taxon>
        <taxon>Mycosphaerellales</taxon>
        <taxon>Mycosphaerellaceae</taxon>
        <taxon>Zymoseptoria</taxon>
    </lineage>
</organism>
<dbReference type="Pfam" id="PF18130">
    <property type="entry name" value="ATPgrasp_N"/>
    <property type="match status" value="1"/>
</dbReference>
<proteinExistence type="predicted"/>
<sequence>MSSDMTSWFKLTIGGKDAYFDGSWQLNNTKPEAAMLQHRTLDLAINLSSLCSSDEATSDDTNLFSKAQPIVLSFVSDNHASIFIAELVRPSLLARSQIFMKFILPAKAGYCSRSDFLERRLEGYDTLRVESFVEPRQEIACPNYEVQDGATALYVHELLTHAVGAVQVDDMQGLVDLEVALTDRLAFPWISPDPIPEKRIAWIKGYETFDSGRRIWEAARSLGVKVVILDYEGSWAQKDGERWNHLREAFIPISIDGDDGFVDRIVAAVRAYDKPIDNVVTCYNPGLVPAARARKILGFHTTPEEAFGIAGDKSKTRALEPDDGESFKLRSIEELYARLASVSRPPIAYPVMVKPCMGWGSECVSKAHNQEQLVQAVKQVLNRKFPGPQLCTDALVEPYIDGPEIDANFVLINGEAVFFEMADDFPKPGDNTEDASFVETSMVLPTALPPSEIQIAKDAVHQSLLRQGFTTGVFHCEGRIRYSSRAYDTCGGLVDLRTNTRSHGIKEPSFYLHEINARPGGYFVSSATFLTYGVDYYACHILAGLNDLERCRALSIPFSTGAQWWMEVILIPQDRAGVMKTPDAGKEMLENHADLRMAVVDYKTHKKAGDQLCGPEAALFTYLAYFSVVSKKSREECLRLAEKVRRSFKYEIF</sequence>
<dbReference type="PANTHER" id="PTHR43585">
    <property type="entry name" value="FUMIPYRROLE BIOSYNTHESIS PROTEIN C"/>
    <property type="match status" value="1"/>
</dbReference>
<evidence type="ECO:0000256" key="3">
    <source>
        <dbReference type="ARBA" id="ARBA00022840"/>
    </source>
</evidence>
<dbReference type="SUPFAM" id="SSF56059">
    <property type="entry name" value="Glutathione synthetase ATP-binding domain-like"/>
    <property type="match status" value="1"/>
</dbReference>
<evidence type="ECO:0000313" key="7">
    <source>
        <dbReference type="Proteomes" id="UP000033647"/>
    </source>
</evidence>
<gene>
    <name evidence="6" type="ORF">TI39_contig412g00020</name>
</gene>
<accession>A0A0F4GLU0</accession>
<keyword evidence="7" id="KW-1185">Reference proteome</keyword>
<dbReference type="InterPro" id="IPR013815">
    <property type="entry name" value="ATP_grasp_subdomain_1"/>
</dbReference>
<feature type="domain" description="ATP-grasp" evidence="5">
    <location>
        <begin position="313"/>
        <end position="545"/>
    </location>
</feature>
<dbReference type="PANTHER" id="PTHR43585:SF2">
    <property type="entry name" value="ATP-GRASP ENZYME FSQD"/>
    <property type="match status" value="1"/>
</dbReference>
<dbReference type="GO" id="GO:0046872">
    <property type="term" value="F:metal ion binding"/>
    <property type="evidence" value="ECO:0007669"/>
    <property type="project" value="InterPro"/>
</dbReference>
<dbReference type="Gene3D" id="3.30.470.20">
    <property type="entry name" value="ATP-grasp fold, B domain"/>
    <property type="match status" value="1"/>
</dbReference>
<dbReference type="EMBL" id="LAFY01000404">
    <property type="protein sequence ID" value="KJX98399.1"/>
    <property type="molecule type" value="Genomic_DNA"/>
</dbReference>
<evidence type="ECO:0000256" key="1">
    <source>
        <dbReference type="ARBA" id="ARBA00022598"/>
    </source>
</evidence>
<dbReference type="Gene3D" id="3.40.50.20">
    <property type="match status" value="1"/>
</dbReference>
<dbReference type="Gene3D" id="3.30.1490.20">
    <property type="entry name" value="ATP-grasp fold, A domain"/>
    <property type="match status" value="1"/>
</dbReference>
<dbReference type="GO" id="GO:0005524">
    <property type="term" value="F:ATP binding"/>
    <property type="evidence" value="ECO:0007669"/>
    <property type="project" value="UniProtKB-UniRule"/>
</dbReference>
<dbReference type="InterPro" id="IPR041472">
    <property type="entry name" value="BL00235/CARNS1_N"/>
</dbReference>
<name>A0A0F4GLU0_9PEZI</name>
<dbReference type="InterPro" id="IPR052032">
    <property type="entry name" value="ATP-dep_AA_Ligase"/>
</dbReference>
<keyword evidence="2 4" id="KW-0547">Nucleotide-binding</keyword>
<evidence type="ECO:0000256" key="2">
    <source>
        <dbReference type="ARBA" id="ARBA00022741"/>
    </source>
</evidence>
<dbReference type="InterPro" id="IPR011761">
    <property type="entry name" value="ATP-grasp"/>
</dbReference>